<accession>A0A645IKQ6</accession>
<evidence type="ECO:0000313" key="1">
    <source>
        <dbReference type="EMBL" id="MPN51878.1"/>
    </source>
</evidence>
<comment type="caution">
    <text evidence="1">The sequence shown here is derived from an EMBL/GenBank/DDBJ whole genome shotgun (WGS) entry which is preliminary data.</text>
</comment>
<dbReference type="AlphaFoldDB" id="A0A645IKQ6"/>
<protein>
    <recommendedName>
        <fullName evidence="2">Rhamnogalacturonan lyase domain-containing protein</fullName>
    </recommendedName>
</protein>
<name>A0A645IKQ6_9ZZZZ</name>
<proteinExistence type="predicted"/>
<reference evidence="1" key="1">
    <citation type="submission" date="2019-08" db="EMBL/GenBank/DDBJ databases">
        <authorList>
            <person name="Kucharzyk K."/>
            <person name="Murdoch R.W."/>
            <person name="Higgins S."/>
            <person name="Loffler F."/>
        </authorList>
    </citation>
    <scope>NUCLEOTIDE SEQUENCE</scope>
</reference>
<gene>
    <name evidence="1" type="ORF">SDC9_199528</name>
</gene>
<evidence type="ECO:0008006" key="2">
    <source>
        <dbReference type="Google" id="ProtNLM"/>
    </source>
</evidence>
<dbReference type="EMBL" id="VSSQ01117421">
    <property type="protein sequence ID" value="MPN51878.1"/>
    <property type="molecule type" value="Genomic_DNA"/>
</dbReference>
<organism evidence="1">
    <name type="scientific">bioreactor metagenome</name>
    <dbReference type="NCBI Taxonomy" id="1076179"/>
    <lineage>
        <taxon>unclassified sequences</taxon>
        <taxon>metagenomes</taxon>
        <taxon>ecological metagenomes</taxon>
    </lineage>
</organism>
<sequence>MDIGPDGYFKFKYLMDGNYIVFAYNKYPNGYEEAVFDTVYVHKGKNATTKDIYIHEGKMFGKSFIKGTILAEYYDKNVLIDSRPAVDQRVYIRKKGSTMPFDDVRAGTDGTFIFEKLAVGEYQIYGISETEDRVLYVRNITDVKVTEKETMTEISDPIIIRLRS</sequence>